<keyword evidence="2" id="KW-0808">Transferase</keyword>
<dbReference type="Gene3D" id="3.40.50.2300">
    <property type="match status" value="1"/>
</dbReference>
<dbReference type="Gene3D" id="3.30.70.270">
    <property type="match status" value="1"/>
</dbReference>
<proteinExistence type="predicted"/>
<reference evidence="2 3" key="1">
    <citation type="submission" date="2024-06" db="EMBL/GenBank/DDBJ databases">
        <title>Brevundimonas sp. C11.</title>
        <authorList>
            <person name="Maltman C."/>
        </authorList>
    </citation>
    <scope>NUCLEOTIDE SEQUENCE [LARGE SCALE GENOMIC DNA]</scope>
    <source>
        <strain evidence="2 3">C11</strain>
    </source>
</reference>
<dbReference type="InterPro" id="IPR029787">
    <property type="entry name" value="Nucleotide_cyclase"/>
</dbReference>
<comment type="caution">
    <text evidence="2">The sequence shown here is derived from an EMBL/GenBank/DDBJ whole genome shotgun (WGS) entry which is preliminary data.</text>
</comment>
<name>A0ABV1NKR9_9CAUL</name>
<dbReference type="RefSeq" id="WP_349683624.1">
    <property type="nucleotide sequence ID" value="NZ_JBEGDD010000003.1"/>
</dbReference>
<dbReference type="Proteomes" id="UP001445732">
    <property type="component" value="Unassembled WGS sequence"/>
</dbReference>
<keyword evidence="3" id="KW-1185">Reference proteome</keyword>
<evidence type="ECO:0000313" key="3">
    <source>
        <dbReference type="Proteomes" id="UP001445732"/>
    </source>
</evidence>
<gene>
    <name evidence="2" type="ORF">ABN401_04450</name>
</gene>
<dbReference type="SUPFAM" id="SSF52172">
    <property type="entry name" value="CheY-like"/>
    <property type="match status" value="1"/>
</dbReference>
<dbReference type="InterPro" id="IPR000160">
    <property type="entry name" value="GGDEF_dom"/>
</dbReference>
<protein>
    <submittedName>
        <fullName evidence="2">Diguanylate cyclase</fullName>
        <ecNumber evidence="2">2.7.7.65</ecNumber>
    </submittedName>
</protein>
<evidence type="ECO:0000259" key="1">
    <source>
        <dbReference type="PROSITE" id="PS50887"/>
    </source>
</evidence>
<dbReference type="EC" id="2.7.7.65" evidence="2"/>
<feature type="domain" description="GGDEF" evidence="1">
    <location>
        <begin position="312"/>
        <end position="436"/>
    </location>
</feature>
<dbReference type="Pfam" id="PF00990">
    <property type="entry name" value="GGDEF"/>
    <property type="match status" value="1"/>
</dbReference>
<organism evidence="2 3">
    <name type="scientific">Brevundimonas aurifodinae</name>
    <dbReference type="NCBI Taxonomy" id="1508312"/>
    <lineage>
        <taxon>Bacteria</taxon>
        <taxon>Pseudomonadati</taxon>
        <taxon>Pseudomonadota</taxon>
        <taxon>Alphaproteobacteria</taxon>
        <taxon>Caulobacterales</taxon>
        <taxon>Caulobacteraceae</taxon>
        <taxon>Brevundimonas</taxon>
    </lineage>
</organism>
<dbReference type="SMART" id="SM00267">
    <property type="entry name" value="GGDEF"/>
    <property type="match status" value="1"/>
</dbReference>
<dbReference type="EMBL" id="JBEGDD010000003">
    <property type="protein sequence ID" value="MEQ7154457.1"/>
    <property type="molecule type" value="Genomic_DNA"/>
</dbReference>
<dbReference type="SUPFAM" id="SSF55073">
    <property type="entry name" value="Nucleotide cyclase"/>
    <property type="match status" value="1"/>
</dbReference>
<sequence>MYSDPRVLVVALTDGRIEALCRGLDSLGWRTMTARSGGAAIAALSDFKLEAAIIDADHPEAAALPEALRLAAGARRLPVVSIGSATAEDGVDLAMAEPPHPTQLGLRLEQLVRAAITEEEFRLRRQTLALHGAALDAGEPDPRPLRILIAGAPDHRFIGLSNTLTQAGAEIVAAPTPYTAFDYLHESAFDAAVLWGAPDHAPALSIASGMKRNTRLYHIPLALYLRSEGEINLGELYNRGFSEVAAASTPEPDIAARVLALAHTHRRHLAIRRALEGARGSGVMDPTTGLFTPTLFASHLGRVADAATARRRPLSICVLKVSETEPLTHARKGGWLDRAMPQIGAMVSRLVRVEDTAARLAPEVFALALPATPGPAARLAAERIAAVIGCTAFDAGAERSPFVVEFRVGIAELKPGESAAAVLERASADLHAARAA</sequence>
<evidence type="ECO:0000313" key="2">
    <source>
        <dbReference type="EMBL" id="MEQ7154457.1"/>
    </source>
</evidence>
<dbReference type="InterPro" id="IPR043128">
    <property type="entry name" value="Rev_trsase/Diguanyl_cyclase"/>
</dbReference>
<dbReference type="InterPro" id="IPR011006">
    <property type="entry name" value="CheY-like_superfamily"/>
</dbReference>
<dbReference type="GO" id="GO:0052621">
    <property type="term" value="F:diguanylate cyclase activity"/>
    <property type="evidence" value="ECO:0007669"/>
    <property type="project" value="UniProtKB-EC"/>
</dbReference>
<dbReference type="PROSITE" id="PS50887">
    <property type="entry name" value="GGDEF"/>
    <property type="match status" value="1"/>
</dbReference>
<accession>A0ABV1NKR9</accession>
<keyword evidence="2" id="KW-0548">Nucleotidyltransferase</keyword>